<dbReference type="GO" id="GO:0030288">
    <property type="term" value="C:outer membrane-bounded periplasmic space"/>
    <property type="evidence" value="ECO:0007669"/>
    <property type="project" value="TreeGrafter"/>
</dbReference>
<dbReference type="Pfam" id="PF00905">
    <property type="entry name" value="Transpeptidase"/>
    <property type="match status" value="1"/>
</dbReference>
<evidence type="ECO:0000256" key="19">
    <source>
        <dbReference type="SAM" id="Phobius"/>
    </source>
</evidence>
<evidence type="ECO:0000256" key="6">
    <source>
        <dbReference type="ARBA" id="ARBA00022645"/>
    </source>
</evidence>
<evidence type="ECO:0000256" key="3">
    <source>
        <dbReference type="ARBA" id="ARBA00007090"/>
    </source>
</evidence>
<keyword evidence="12" id="KW-0573">Peptidoglycan synthesis</keyword>
<dbReference type="GO" id="GO:0009252">
    <property type="term" value="P:peptidoglycan biosynthetic process"/>
    <property type="evidence" value="ECO:0007669"/>
    <property type="project" value="UniProtKB-KW"/>
</dbReference>
<evidence type="ECO:0000313" key="22">
    <source>
        <dbReference type="EMBL" id="GGD73083.1"/>
    </source>
</evidence>
<keyword evidence="23" id="KW-1185">Reference proteome</keyword>
<keyword evidence="6" id="KW-0121">Carboxypeptidase</keyword>
<name>A0A916Z4C8_9BACT</name>
<dbReference type="AlphaFoldDB" id="A0A916Z4C8"/>
<organism evidence="22 23">
    <name type="scientific">Emticicia aquatilis</name>
    <dbReference type="NCBI Taxonomy" id="1537369"/>
    <lineage>
        <taxon>Bacteria</taxon>
        <taxon>Pseudomonadati</taxon>
        <taxon>Bacteroidota</taxon>
        <taxon>Cytophagia</taxon>
        <taxon>Cytophagales</taxon>
        <taxon>Leadbetterellaceae</taxon>
        <taxon>Emticicia</taxon>
    </lineage>
</organism>
<comment type="subcellular location">
    <subcellularLocation>
        <location evidence="1">Cell membrane</location>
    </subcellularLocation>
</comment>
<evidence type="ECO:0000256" key="17">
    <source>
        <dbReference type="ARBA" id="ARBA00049902"/>
    </source>
</evidence>
<feature type="compositionally biased region" description="Basic and acidic residues" evidence="18">
    <location>
        <begin position="848"/>
        <end position="860"/>
    </location>
</feature>
<evidence type="ECO:0000256" key="5">
    <source>
        <dbReference type="ARBA" id="ARBA00022475"/>
    </source>
</evidence>
<dbReference type="InterPro" id="IPR001460">
    <property type="entry name" value="PCN-bd_Tpept"/>
</dbReference>
<evidence type="ECO:0000256" key="12">
    <source>
        <dbReference type="ARBA" id="ARBA00022984"/>
    </source>
</evidence>
<evidence type="ECO:0000256" key="16">
    <source>
        <dbReference type="ARBA" id="ARBA00034000"/>
    </source>
</evidence>
<keyword evidence="14" id="KW-0511">Multifunctional enzyme</keyword>
<dbReference type="InterPro" id="IPR001264">
    <property type="entry name" value="Glyco_trans_51"/>
</dbReference>
<dbReference type="GO" id="GO:0006508">
    <property type="term" value="P:proteolysis"/>
    <property type="evidence" value="ECO:0007669"/>
    <property type="project" value="UniProtKB-KW"/>
</dbReference>
<keyword evidence="9" id="KW-0808">Transferase</keyword>
<keyword evidence="19" id="KW-0812">Transmembrane</keyword>
<comment type="similarity">
    <text evidence="4">In the N-terminal section; belongs to the glycosyltransferase 51 family.</text>
</comment>
<evidence type="ECO:0000256" key="8">
    <source>
        <dbReference type="ARBA" id="ARBA00022676"/>
    </source>
</evidence>
<dbReference type="GO" id="GO:0009002">
    <property type="term" value="F:serine-type D-Ala-D-Ala carboxypeptidase activity"/>
    <property type="evidence" value="ECO:0007669"/>
    <property type="project" value="UniProtKB-EC"/>
</dbReference>
<keyword evidence="8" id="KW-0328">Glycosyltransferase</keyword>
<dbReference type="InterPro" id="IPR050396">
    <property type="entry name" value="Glycosyltr_51/Transpeptidase"/>
</dbReference>
<keyword evidence="7" id="KW-0645">Protease</keyword>
<dbReference type="Proteomes" id="UP000609064">
    <property type="component" value="Unassembled WGS sequence"/>
</dbReference>
<evidence type="ECO:0000256" key="14">
    <source>
        <dbReference type="ARBA" id="ARBA00023268"/>
    </source>
</evidence>
<dbReference type="GO" id="GO:0008658">
    <property type="term" value="F:penicillin binding"/>
    <property type="evidence" value="ECO:0007669"/>
    <property type="project" value="InterPro"/>
</dbReference>
<protein>
    <submittedName>
        <fullName evidence="22">Penicillin-binding protein 1A</fullName>
    </submittedName>
</protein>
<evidence type="ECO:0000259" key="20">
    <source>
        <dbReference type="Pfam" id="PF00905"/>
    </source>
</evidence>
<comment type="pathway">
    <text evidence="2">Cell wall biogenesis; peptidoglycan biosynthesis.</text>
</comment>
<dbReference type="RefSeq" id="WP_188769008.1">
    <property type="nucleotide sequence ID" value="NZ_BMKK01000010.1"/>
</dbReference>
<dbReference type="EMBL" id="BMKK01000010">
    <property type="protein sequence ID" value="GGD73083.1"/>
    <property type="molecule type" value="Genomic_DNA"/>
</dbReference>
<evidence type="ECO:0000256" key="13">
    <source>
        <dbReference type="ARBA" id="ARBA00023136"/>
    </source>
</evidence>
<dbReference type="Gene3D" id="1.10.3810.10">
    <property type="entry name" value="Biosynthetic peptidoglycan transglycosylase-like"/>
    <property type="match status" value="1"/>
</dbReference>
<evidence type="ECO:0000256" key="2">
    <source>
        <dbReference type="ARBA" id="ARBA00004752"/>
    </source>
</evidence>
<keyword evidence="10" id="KW-0378">Hydrolase</keyword>
<dbReference type="GO" id="GO:0005886">
    <property type="term" value="C:plasma membrane"/>
    <property type="evidence" value="ECO:0007669"/>
    <property type="project" value="UniProtKB-SubCell"/>
</dbReference>
<keyword evidence="5" id="KW-1003">Cell membrane</keyword>
<dbReference type="Pfam" id="PF00912">
    <property type="entry name" value="Transgly"/>
    <property type="match status" value="1"/>
</dbReference>
<evidence type="ECO:0000259" key="21">
    <source>
        <dbReference type="Pfam" id="PF00912"/>
    </source>
</evidence>
<dbReference type="GO" id="GO:0008955">
    <property type="term" value="F:peptidoglycan glycosyltransferase activity"/>
    <property type="evidence" value="ECO:0007669"/>
    <property type="project" value="UniProtKB-EC"/>
</dbReference>
<dbReference type="SUPFAM" id="SSF56601">
    <property type="entry name" value="beta-lactamase/transpeptidase-like"/>
    <property type="match status" value="1"/>
</dbReference>
<keyword evidence="13 19" id="KW-0472">Membrane</keyword>
<evidence type="ECO:0000256" key="11">
    <source>
        <dbReference type="ARBA" id="ARBA00022960"/>
    </source>
</evidence>
<comment type="caution">
    <text evidence="22">The sequence shown here is derived from an EMBL/GenBank/DDBJ whole genome shotgun (WGS) entry which is preliminary data.</text>
</comment>
<keyword evidence="15" id="KW-0961">Cell wall biogenesis/degradation</keyword>
<keyword evidence="11" id="KW-0133">Cell shape</keyword>
<evidence type="ECO:0000256" key="15">
    <source>
        <dbReference type="ARBA" id="ARBA00023316"/>
    </source>
</evidence>
<evidence type="ECO:0000256" key="1">
    <source>
        <dbReference type="ARBA" id="ARBA00004236"/>
    </source>
</evidence>
<dbReference type="InterPro" id="IPR012338">
    <property type="entry name" value="Beta-lactam/transpept-like"/>
</dbReference>
<comment type="catalytic activity">
    <reaction evidence="17">
        <text>[GlcNAc-(1-&gt;4)-Mur2Ac(oyl-L-Ala-gamma-D-Glu-L-Lys-D-Ala-D-Ala)](n)-di-trans,octa-cis-undecaprenyl diphosphate + beta-D-GlcNAc-(1-&gt;4)-Mur2Ac(oyl-L-Ala-gamma-D-Glu-L-Lys-D-Ala-D-Ala)-di-trans,octa-cis-undecaprenyl diphosphate = [GlcNAc-(1-&gt;4)-Mur2Ac(oyl-L-Ala-gamma-D-Glu-L-Lys-D-Ala-D-Ala)](n+1)-di-trans,octa-cis-undecaprenyl diphosphate + di-trans,octa-cis-undecaprenyl diphosphate + H(+)</text>
        <dbReference type="Rhea" id="RHEA:23708"/>
        <dbReference type="Rhea" id="RHEA-COMP:9602"/>
        <dbReference type="Rhea" id="RHEA-COMP:9603"/>
        <dbReference type="ChEBI" id="CHEBI:15378"/>
        <dbReference type="ChEBI" id="CHEBI:58405"/>
        <dbReference type="ChEBI" id="CHEBI:60033"/>
        <dbReference type="ChEBI" id="CHEBI:78435"/>
        <dbReference type="EC" id="2.4.99.28"/>
    </reaction>
</comment>
<dbReference type="SUPFAM" id="SSF53955">
    <property type="entry name" value="Lysozyme-like"/>
    <property type="match status" value="1"/>
</dbReference>
<evidence type="ECO:0000256" key="10">
    <source>
        <dbReference type="ARBA" id="ARBA00022801"/>
    </source>
</evidence>
<sequence length="860" mass="97138">MVDKLKNILASILQFWSLISSKFSAAWWWTLDKIYRLLCKIFGEEQVEKVFVNFYQKLDATKSFFVSKFDSDGGYFPVISKIYKYSLRIVIAGLIYIFCIETNFLWLCGRMPSIEQLTNPKISQSSTIFTADGVEIGKFFTENRKTIDSAQMSPWLFKALIATEDKRFYEHSGIDLQSMGGVAIGILTGGGERGGGSTVSQQLAKNLYNTRRSEMKGLLYYIPLVKTLVYKTKEWLTAIRLERNFTKGEILTMYLNTVDYGNNAYGIRTASKTYFNKEPINLQPEEAAILVGLQKGTTLYNPIRNPKNALKRRNTVLQLMANNGALSQAEADKLSQTEIKLDINLEDSYDGQGSYFKVALARFVENWAKSNEIDIDLYRDGLKIYTTIDSRMQTHAETAVSSHMKRLQKIFDQEWKGRNPWTYENGEEIPGFLDTVAKRTPIYKRLVKKYKNSPDSVHYYMYEKKKPVKVFSWEGEKELMLSPVDSIDYYKRFLQTGMMAMDPYTGFIKAWVGGINYDYFKYDHVKQGRRQPGSTFKPILYTAAIDGPLNLSPCDRRTDQPFKKEWIENGEPKTWEPKNADGNFTYSQMTLRRAIARSVNSVAAQLSDEVKPSGIIDYARKLGITAPLEPVLSLGIGTSDVSLYEMVAAYGVFLNEGQYTDPMLVFKIEDAKGKVLFEFETKKRDAIKPESAYLMQYMLRGGVEEPGGTSQGLFEYCSALFANGGQAAGKTGTTSNYSDSWYIGFTKDLICGVWVGGDDRSIHFRSRMGEGARSAMPIFGKFMQSVYTDKKLGYSPGAFPKPGMKITKDYQGCASIGGEAAESDSTASAVDSSGVAPEENQRLPPVELIKRDTTVNRDNR</sequence>
<comment type="catalytic activity">
    <reaction evidence="16">
        <text>Preferential cleavage: (Ac)2-L-Lys-D-Ala-|-D-Ala. Also transpeptidation of peptidyl-alanyl moieties that are N-acyl substituents of D-alanine.</text>
        <dbReference type="EC" id="3.4.16.4"/>
    </reaction>
</comment>
<dbReference type="InterPro" id="IPR036950">
    <property type="entry name" value="PBP_transglycosylase"/>
</dbReference>
<accession>A0A916Z4C8</accession>
<gene>
    <name evidence="22" type="primary">mrcA</name>
    <name evidence="22" type="ORF">GCM10011514_41470</name>
</gene>
<reference evidence="22" key="1">
    <citation type="journal article" date="2014" name="Int. J. Syst. Evol. Microbiol.">
        <title>Complete genome sequence of Corynebacterium casei LMG S-19264T (=DSM 44701T), isolated from a smear-ripened cheese.</title>
        <authorList>
            <consortium name="US DOE Joint Genome Institute (JGI-PGF)"/>
            <person name="Walter F."/>
            <person name="Albersmeier A."/>
            <person name="Kalinowski J."/>
            <person name="Ruckert C."/>
        </authorList>
    </citation>
    <scope>NUCLEOTIDE SEQUENCE</scope>
    <source>
        <strain evidence="22">CGMCC 1.15958</strain>
    </source>
</reference>
<dbReference type="GO" id="GO:0008360">
    <property type="term" value="P:regulation of cell shape"/>
    <property type="evidence" value="ECO:0007669"/>
    <property type="project" value="UniProtKB-KW"/>
</dbReference>
<evidence type="ECO:0000256" key="7">
    <source>
        <dbReference type="ARBA" id="ARBA00022670"/>
    </source>
</evidence>
<dbReference type="InterPro" id="IPR023346">
    <property type="entry name" value="Lysozyme-like_dom_sf"/>
</dbReference>
<keyword evidence="19" id="KW-1133">Transmembrane helix</keyword>
<feature type="domain" description="Penicillin-binding protein transpeptidase" evidence="20">
    <location>
        <begin position="498"/>
        <end position="747"/>
    </location>
</feature>
<reference evidence="22" key="2">
    <citation type="submission" date="2020-09" db="EMBL/GenBank/DDBJ databases">
        <authorList>
            <person name="Sun Q."/>
            <person name="Zhou Y."/>
        </authorList>
    </citation>
    <scope>NUCLEOTIDE SEQUENCE</scope>
    <source>
        <strain evidence="22">CGMCC 1.15958</strain>
    </source>
</reference>
<feature type="region of interest" description="Disordered" evidence="18">
    <location>
        <begin position="817"/>
        <end position="860"/>
    </location>
</feature>
<dbReference type="Gene3D" id="3.40.710.10">
    <property type="entry name" value="DD-peptidase/beta-lactamase superfamily"/>
    <property type="match status" value="2"/>
</dbReference>
<proteinExistence type="inferred from homology"/>
<evidence type="ECO:0000256" key="4">
    <source>
        <dbReference type="ARBA" id="ARBA00007739"/>
    </source>
</evidence>
<evidence type="ECO:0000256" key="18">
    <source>
        <dbReference type="SAM" id="MobiDB-lite"/>
    </source>
</evidence>
<feature type="domain" description="Glycosyl transferase family 51" evidence="21">
    <location>
        <begin position="134"/>
        <end position="320"/>
    </location>
</feature>
<evidence type="ECO:0000256" key="9">
    <source>
        <dbReference type="ARBA" id="ARBA00022679"/>
    </source>
</evidence>
<dbReference type="PANTHER" id="PTHR32282">
    <property type="entry name" value="BINDING PROTEIN TRANSPEPTIDASE, PUTATIVE-RELATED"/>
    <property type="match status" value="1"/>
</dbReference>
<dbReference type="GO" id="GO:0071555">
    <property type="term" value="P:cell wall organization"/>
    <property type="evidence" value="ECO:0007669"/>
    <property type="project" value="UniProtKB-KW"/>
</dbReference>
<comment type="similarity">
    <text evidence="3">In the C-terminal section; belongs to the transpeptidase family.</text>
</comment>
<dbReference type="PANTHER" id="PTHR32282:SF11">
    <property type="entry name" value="PENICILLIN-BINDING PROTEIN 1B"/>
    <property type="match status" value="1"/>
</dbReference>
<evidence type="ECO:0000313" key="23">
    <source>
        <dbReference type="Proteomes" id="UP000609064"/>
    </source>
</evidence>
<feature type="transmembrane region" description="Helical" evidence="19">
    <location>
        <begin position="85"/>
        <end position="107"/>
    </location>
</feature>